<reference evidence="2" key="1">
    <citation type="submission" date="2021-01" db="EMBL/GenBank/DDBJ databases">
        <title>Microvirga sp.</title>
        <authorList>
            <person name="Kim M.K."/>
        </authorList>
    </citation>
    <scope>NUCLEOTIDE SEQUENCE</scope>
    <source>
        <strain evidence="2">5420S-16</strain>
    </source>
</reference>
<sequence length="172" mass="18020">MRLSLAPTLLLAATLGADAAPQAKPKPKSEASKIAQLVTVSGACTKLIQAGSAVEGCKPVLMNLNYSTGVSAYWFMTERLILSFSGDGNRQVEQGPDTAVQAIEKVIVAASANGFKNEDAKEETAIGFCRFGDPTLKGAMLECVAHTPAGRYEGAFVTDGSPPQLEAFQVDP</sequence>
<organism evidence="2 3">
    <name type="scientific">Microvirga aerilata</name>
    <dbReference type="NCBI Taxonomy" id="670292"/>
    <lineage>
        <taxon>Bacteria</taxon>
        <taxon>Pseudomonadati</taxon>
        <taxon>Pseudomonadota</taxon>
        <taxon>Alphaproteobacteria</taxon>
        <taxon>Hyphomicrobiales</taxon>
        <taxon>Methylobacteriaceae</taxon>
        <taxon>Microvirga</taxon>
    </lineage>
</organism>
<accession>A0A937D1E6</accession>
<protein>
    <recommendedName>
        <fullName evidence="4">DUF1036 domain-containing protein</fullName>
    </recommendedName>
</protein>
<evidence type="ECO:0000256" key="1">
    <source>
        <dbReference type="SAM" id="SignalP"/>
    </source>
</evidence>
<keyword evidence="3" id="KW-1185">Reference proteome</keyword>
<dbReference type="EMBL" id="JAEQMY010000365">
    <property type="protein sequence ID" value="MBL0408644.1"/>
    <property type="molecule type" value="Genomic_DNA"/>
</dbReference>
<name>A0A937D1E6_9HYPH</name>
<gene>
    <name evidence="2" type="ORF">JKG68_32840</name>
</gene>
<proteinExistence type="predicted"/>
<evidence type="ECO:0008006" key="4">
    <source>
        <dbReference type="Google" id="ProtNLM"/>
    </source>
</evidence>
<comment type="caution">
    <text evidence="2">The sequence shown here is derived from an EMBL/GenBank/DDBJ whole genome shotgun (WGS) entry which is preliminary data.</text>
</comment>
<dbReference type="Proteomes" id="UP000605848">
    <property type="component" value="Unassembled WGS sequence"/>
</dbReference>
<feature type="signal peptide" evidence="1">
    <location>
        <begin position="1"/>
        <end position="19"/>
    </location>
</feature>
<keyword evidence="1" id="KW-0732">Signal</keyword>
<dbReference type="RefSeq" id="WP_202066665.1">
    <property type="nucleotide sequence ID" value="NZ_JAEQMY010000365.1"/>
</dbReference>
<dbReference type="AlphaFoldDB" id="A0A937D1E6"/>
<feature type="chain" id="PRO_5036699177" description="DUF1036 domain-containing protein" evidence="1">
    <location>
        <begin position="20"/>
        <end position="172"/>
    </location>
</feature>
<evidence type="ECO:0000313" key="2">
    <source>
        <dbReference type="EMBL" id="MBL0408644.1"/>
    </source>
</evidence>
<evidence type="ECO:0000313" key="3">
    <source>
        <dbReference type="Proteomes" id="UP000605848"/>
    </source>
</evidence>